<dbReference type="InterPro" id="IPR020103">
    <property type="entry name" value="PsdUridine_synth_cat_dom_sf"/>
</dbReference>
<dbReference type="EMBL" id="FOOU01000009">
    <property type="protein sequence ID" value="SFG61537.1"/>
    <property type="molecule type" value="Genomic_DNA"/>
</dbReference>
<proteinExistence type="predicted"/>
<sequence>MSTPDSTSDSIPVSTPVDTFVAPVCHEKIEILYQDEHILLINKPSGLLSLSGKNPLNKDSVHFRLVQDFPTATLLHRLDFGTSGIMLLALNKKVNAILTKQFQDRTVVKTYISILSGHIVDDQGTIDAPIAKDPPNFPLMKICHESGKPAVSHFEVLQRLQHSNASRVLFKPHTGRTHQLRVHSQELGHPILGCDLYGTEQTRAASGCLLLHALTLAFDHPVTGKRMVAECACPF</sequence>
<dbReference type="PANTHER" id="PTHR21600">
    <property type="entry name" value="MITOCHONDRIAL RNA PSEUDOURIDINE SYNTHASE"/>
    <property type="match status" value="1"/>
</dbReference>
<feature type="domain" description="Pseudouridine synthase RsuA/RluA-like" evidence="1">
    <location>
        <begin position="37"/>
        <end position="185"/>
    </location>
</feature>
<organism evidence="2 3">
    <name type="scientific">Neptunomonas qingdaonensis</name>
    <dbReference type="NCBI Taxonomy" id="1045558"/>
    <lineage>
        <taxon>Bacteria</taxon>
        <taxon>Pseudomonadati</taxon>
        <taxon>Pseudomonadota</taxon>
        <taxon>Gammaproteobacteria</taxon>
        <taxon>Oceanospirillales</taxon>
        <taxon>Oceanospirillaceae</taxon>
        <taxon>Neptunomonas</taxon>
    </lineage>
</organism>
<dbReference type="GO" id="GO:0003723">
    <property type="term" value="F:RNA binding"/>
    <property type="evidence" value="ECO:0007669"/>
    <property type="project" value="InterPro"/>
</dbReference>
<evidence type="ECO:0000313" key="3">
    <source>
        <dbReference type="Proteomes" id="UP000198623"/>
    </source>
</evidence>
<dbReference type="InterPro" id="IPR006145">
    <property type="entry name" value="PsdUridine_synth_RsuA/RluA"/>
</dbReference>
<evidence type="ECO:0000259" key="1">
    <source>
        <dbReference type="Pfam" id="PF00849"/>
    </source>
</evidence>
<dbReference type="SUPFAM" id="SSF55120">
    <property type="entry name" value="Pseudouridine synthase"/>
    <property type="match status" value="1"/>
</dbReference>
<keyword evidence="3" id="KW-1185">Reference proteome</keyword>
<dbReference type="Proteomes" id="UP000198623">
    <property type="component" value="Unassembled WGS sequence"/>
</dbReference>
<dbReference type="RefSeq" id="WP_090728681.1">
    <property type="nucleotide sequence ID" value="NZ_FOOU01000009.1"/>
</dbReference>
<gene>
    <name evidence="2" type="ORF">SAMN05216175_109151</name>
</gene>
<dbReference type="OrthoDB" id="9807829at2"/>
<dbReference type="Pfam" id="PF00849">
    <property type="entry name" value="PseudoU_synth_2"/>
    <property type="match status" value="1"/>
</dbReference>
<dbReference type="PANTHER" id="PTHR21600:SF89">
    <property type="entry name" value="RIBOSOMAL LARGE SUBUNIT PSEUDOURIDINE SYNTHASE A"/>
    <property type="match status" value="1"/>
</dbReference>
<name>A0A1I2TDW4_9GAMM</name>
<dbReference type="AlphaFoldDB" id="A0A1I2TDW4"/>
<dbReference type="GO" id="GO:0009982">
    <property type="term" value="F:pseudouridine synthase activity"/>
    <property type="evidence" value="ECO:0007669"/>
    <property type="project" value="InterPro"/>
</dbReference>
<dbReference type="GO" id="GO:0140098">
    <property type="term" value="F:catalytic activity, acting on RNA"/>
    <property type="evidence" value="ECO:0007669"/>
    <property type="project" value="UniProtKB-ARBA"/>
</dbReference>
<evidence type="ECO:0000313" key="2">
    <source>
        <dbReference type="EMBL" id="SFG61537.1"/>
    </source>
</evidence>
<protein>
    <submittedName>
        <fullName evidence="2">tRNA pseudouridine32 synthase / 23S rRNA pseudouridine746 synthase</fullName>
    </submittedName>
</protein>
<accession>A0A1I2TDW4</accession>
<dbReference type="Gene3D" id="3.30.2350.10">
    <property type="entry name" value="Pseudouridine synthase"/>
    <property type="match status" value="1"/>
</dbReference>
<dbReference type="STRING" id="1045558.SAMN05216175_109151"/>
<reference evidence="3" key="1">
    <citation type="submission" date="2016-10" db="EMBL/GenBank/DDBJ databases">
        <authorList>
            <person name="Varghese N."/>
            <person name="Submissions S."/>
        </authorList>
    </citation>
    <scope>NUCLEOTIDE SEQUENCE [LARGE SCALE GENOMIC DNA]</scope>
    <source>
        <strain evidence="3">CGMCC 1.10971</strain>
    </source>
</reference>
<dbReference type="PROSITE" id="PS01129">
    <property type="entry name" value="PSI_RLU"/>
    <property type="match status" value="1"/>
</dbReference>
<dbReference type="GO" id="GO:0000455">
    <property type="term" value="P:enzyme-directed rRNA pseudouridine synthesis"/>
    <property type="evidence" value="ECO:0007669"/>
    <property type="project" value="TreeGrafter"/>
</dbReference>
<dbReference type="InterPro" id="IPR006224">
    <property type="entry name" value="PsdUridine_synth_RluA-like_CS"/>
</dbReference>
<dbReference type="CDD" id="cd02869">
    <property type="entry name" value="PseudoU_synth_RluA_like"/>
    <property type="match status" value="1"/>
</dbReference>
<dbReference type="InterPro" id="IPR050188">
    <property type="entry name" value="RluA_PseudoU_synthase"/>
</dbReference>